<dbReference type="InterPro" id="IPR016159">
    <property type="entry name" value="Cullin_repeat-like_dom_sf"/>
</dbReference>
<keyword evidence="4" id="KW-0813">Transport</keyword>
<dbReference type="Proteomes" id="UP000318582">
    <property type="component" value="Unassembled WGS sequence"/>
</dbReference>
<evidence type="ECO:0000256" key="3">
    <source>
        <dbReference type="ARBA" id="ARBA00020983"/>
    </source>
</evidence>
<keyword evidence="6" id="KW-0333">Golgi apparatus</keyword>
<protein>
    <recommendedName>
        <fullName evidence="3">Conserved oligomeric Golgi complex subunit 8</fullName>
    </recommendedName>
    <alternativeName>
        <fullName evidence="8">Component of oligomeric Golgi complex 8</fullName>
    </alternativeName>
</protein>
<accession>A0A507E9T4</accession>
<dbReference type="AlphaFoldDB" id="A0A507E9T4"/>
<name>A0A507E9T4_9FUNG</name>
<dbReference type="PANTHER" id="PTHR21311:SF0">
    <property type="entry name" value="CONSERVED OLIGOMERIC GOLGI COMPLEX SUBUNIT 8"/>
    <property type="match status" value="1"/>
</dbReference>
<organism evidence="10 11">
    <name type="scientific">Powellomyces hirtus</name>
    <dbReference type="NCBI Taxonomy" id="109895"/>
    <lineage>
        <taxon>Eukaryota</taxon>
        <taxon>Fungi</taxon>
        <taxon>Fungi incertae sedis</taxon>
        <taxon>Chytridiomycota</taxon>
        <taxon>Chytridiomycota incertae sedis</taxon>
        <taxon>Chytridiomycetes</taxon>
        <taxon>Spizellomycetales</taxon>
        <taxon>Powellomycetaceae</taxon>
        <taxon>Powellomyces</taxon>
    </lineage>
</organism>
<comment type="caution">
    <text evidence="10">The sequence shown here is derived from an EMBL/GenBank/DDBJ whole genome shotgun (WGS) entry which is preliminary data.</text>
</comment>
<comment type="similarity">
    <text evidence="2">Belongs to the COG8 family.</text>
</comment>
<keyword evidence="5" id="KW-0653">Protein transport</keyword>
<proteinExistence type="inferred from homology"/>
<evidence type="ECO:0000256" key="4">
    <source>
        <dbReference type="ARBA" id="ARBA00022448"/>
    </source>
</evidence>
<dbReference type="GO" id="GO:0017119">
    <property type="term" value="C:Golgi transport complex"/>
    <property type="evidence" value="ECO:0007669"/>
    <property type="project" value="InterPro"/>
</dbReference>
<dbReference type="PANTHER" id="PTHR21311">
    <property type="entry name" value="CONSERVED OLIGOMERIC GOLGI COMPLEX COMPONENT 8"/>
    <property type="match status" value="1"/>
</dbReference>
<dbReference type="GO" id="GO:0000139">
    <property type="term" value="C:Golgi membrane"/>
    <property type="evidence" value="ECO:0007669"/>
    <property type="project" value="UniProtKB-SubCell"/>
</dbReference>
<evidence type="ECO:0000313" key="11">
    <source>
        <dbReference type="Proteomes" id="UP000318582"/>
    </source>
</evidence>
<feature type="region of interest" description="Disordered" evidence="9">
    <location>
        <begin position="719"/>
        <end position="834"/>
    </location>
</feature>
<feature type="compositionally biased region" description="Basic and acidic residues" evidence="9">
    <location>
        <begin position="107"/>
        <end position="117"/>
    </location>
</feature>
<dbReference type="InterPro" id="IPR007255">
    <property type="entry name" value="COG8"/>
</dbReference>
<dbReference type="SUPFAM" id="SSF74788">
    <property type="entry name" value="Cullin repeat-like"/>
    <property type="match status" value="1"/>
</dbReference>
<dbReference type="STRING" id="109895.A0A507E9T4"/>
<feature type="compositionally biased region" description="Low complexity" evidence="9">
    <location>
        <begin position="820"/>
        <end position="834"/>
    </location>
</feature>
<feature type="compositionally biased region" description="Polar residues" evidence="9">
    <location>
        <begin position="777"/>
        <end position="800"/>
    </location>
</feature>
<keyword evidence="7" id="KW-0472">Membrane</keyword>
<comment type="subcellular location">
    <subcellularLocation>
        <location evidence="1">Golgi apparatus membrane</location>
        <topology evidence="1">Peripheral membrane protein</topology>
    </subcellularLocation>
</comment>
<dbReference type="Pfam" id="PF04124">
    <property type="entry name" value="Dor1"/>
    <property type="match status" value="1"/>
</dbReference>
<feature type="compositionally biased region" description="Polar residues" evidence="9">
    <location>
        <begin position="724"/>
        <end position="747"/>
    </location>
</feature>
<sequence length="834" mass="91622">MTTIHPHSIATKATSNRVQIPHGHELLVSLLEETALAAAHGQLPPPSPLSAADPSTPISAVAHSNNDHVRRPSSLLVRRLSTVGDKSAEPVSAALGRKLSRLPLADQQERGGHDPHHSPITPPSTPLTKDVFTDPEYQSYLDHLTSCSLDSLKNEPANLTREASRLQQQLADLAYTEYGSFLRANECTRAIRDTFTGLETRLNSLTKTLPELEAACTSFAASSAQEVLKDRRREHIVLNQHAKLVEILEIPQLMDTLIRNGYYDEAMDLQTHVQRLLLRYPQYKLLRSVASELDAATKVMLTQLVNLLKGDVKLPLCIRVMGYLRRMEAVPEPELRLIFLQQRDKFFKKRVEEACGNDRTTSDVARDHVEYVRKYIDVCRECFFDIVAQYRAIFSDATAPGTASRPNPASSASTSTLIYDTASHTTLTHSILSSYVIHRIQHLNATLQAHLPYINDASQVASLCTQTMYFGMSLSRVGIDFRAVISHVFEDAVEEIVRKAVEDGAHQFVAWVEEIKAFANSPTAPTSDIHTAFGSNVAPTSTASVAHNAATTHPFLKAIYVKHSAAPTSSTSTPTTPNPSRAAQSQVVQAPITLLAHPSIAHLLNAFYTAYNHLRALPSLALHHRVQSIVETNLTLCTNVLADAIATWWDSWSHSERSIVVLVTNAWSNVLVPNVVNGLNTVYSQSPVKTVQPLPMEKFTAPLQNYMQTGPDMLVESEELELGQPSSTTDMVNGDQGASSPRSTSRPEQNDPIPVSSTSPQTQSPTAMEDPMEPMPASQTTLTYPSQNGISETIASTPRPENSEHPNPQPEPVQKKTDGLTHPLDQPLTTLLPP</sequence>
<evidence type="ECO:0000256" key="1">
    <source>
        <dbReference type="ARBA" id="ARBA00004395"/>
    </source>
</evidence>
<evidence type="ECO:0000256" key="5">
    <source>
        <dbReference type="ARBA" id="ARBA00022927"/>
    </source>
</evidence>
<dbReference type="EMBL" id="QEAQ01000014">
    <property type="protein sequence ID" value="TPX60574.1"/>
    <property type="molecule type" value="Genomic_DNA"/>
</dbReference>
<evidence type="ECO:0000256" key="2">
    <source>
        <dbReference type="ARBA" id="ARBA00006419"/>
    </source>
</evidence>
<evidence type="ECO:0000256" key="8">
    <source>
        <dbReference type="ARBA" id="ARBA00031347"/>
    </source>
</evidence>
<dbReference type="GO" id="GO:0015031">
    <property type="term" value="P:protein transport"/>
    <property type="evidence" value="ECO:0007669"/>
    <property type="project" value="UniProtKB-KW"/>
</dbReference>
<evidence type="ECO:0000256" key="9">
    <source>
        <dbReference type="SAM" id="MobiDB-lite"/>
    </source>
</evidence>
<gene>
    <name evidence="10" type="ORF">PhCBS80983_g01722</name>
</gene>
<feature type="region of interest" description="Disordered" evidence="9">
    <location>
        <begin position="107"/>
        <end position="127"/>
    </location>
</feature>
<keyword evidence="11" id="KW-1185">Reference proteome</keyword>
<evidence type="ECO:0000313" key="10">
    <source>
        <dbReference type="EMBL" id="TPX60574.1"/>
    </source>
</evidence>
<reference evidence="10 11" key="1">
    <citation type="journal article" date="2019" name="Sci. Rep.">
        <title>Comparative genomics of chytrid fungi reveal insights into the obligate biotrophic and pathogenic lifestyle of Synchytrium endobioticum.</title>
        <authorList>
            <person name="van de Vossenberg B.T.L.H."/>
            <person name="Warris S."/>
            <person name="Nguyen H.D.T."/>
            <person name="van Gent-Pelzer M.P.E."/>
            <person name="Joly D.L."/>
            <person name="van de Geest H.C."/>
            <person name="Bonants P.J.M."/>
            <person name="Smith D.S."/>
            <person name="Levesque C.A."/>
            <person name="van der Lee T.A.J."/>
        </authorList>
    </citation>
    <scope>NUCLEOTIDE SEQUENCE [LARGE SCALE GENOMIC DNA]</scope>
    <source>
        <strain evidence="10 11">CBS 809.83</strain>
    </source>
</reference>
<feature type="region of interest" description="Disordered" evidence="9">
    <location>
        <begin position="41"/>
        <end position="70"/>
    </location>
</feature>
<dbReference type="GO" id="GO:0006891">
    <property type="term" value="P:intra-Golgi vesicle-mediated transport"/>
    <property type="evidence" value="ECO:0007669"/>
    <property type="project" value="TreeGrafter"/>
</dbReference>
<evidence type="ECO:0000256" key="6">
    <source>
        <dbReference type="ARBA" id="ARBA00023034"/>
    </source>
</evidence>
<evidence type="ECO:0000256" key="7">
    <source>
        <dbReference type="ARBA" id="ARBA00023136"/>
    </source>
</evidence>
<feature type="compositionally biased region" description="Low complexity" evidence="9">
    <location>
        <begin position="756"/>
        <end position="766"/>
    </location>
</feature>